<comment type="caution">
    <text evidence="2">The sequence shown here is derived from an EMBL/GenBank/DDBJ whole genome shotgun (WGS) entry which is preliminary data.</text>
</comment>
<dbReference type="AlphaFoldDB" id="A0A328WMV4"/>
<sequence>MKNEFKRFNLEKLGLLTIILEFIGATGLLIGLHYNLILIVASLGITLLMLCGVLVRIKLKDSIWVSLPALFFMLLNLYIFLVAINYL</sequence>
<organism evidence="2 3">
    <name type="scientific">Flavobacterium lacus</name>
    <dbReference type="NCBI Taxonomy" id="1353778"/>
    <lineage>
        <taxon>Bacteria</taxon>
        <taxon>Pseudomonadati</taxon>
        <taxon>Bacteroidota</taxon>
        <taxon>Flavobacteriia</taxon>
        <taxon>Flavobacteriales</taxon>
        <taxon>Flavobacteriaceae</taxon>
        <taxon>Flavobacterium</taxon>
    </lineage>
</organism>
<feature type="transmembrane region" description="Helical" evidence="1">
    <location>
        <begin position="62"/>
        <end position="84"/>
    </location>
</feature>
<feature type="transmembrane region" description="Helical" evidence="1">
    <location>
        <begin position="36"/>
        <end position="55"/>
    </location>
</feature>
<keyword evidence="1" id="KW-0472">Membrane</keyword>
<accession>A0A328WMV4</accession>
<protein>
    <recommendedName>
        <fullName evidence="4">DoxX-like protein</fullName>
    </recommendedName>
</protein>
<evidence type="ECO:0000313" key="3">
    <source>
        <dbReference type="Proteomes" id="UP000249518"/>
    </source>
</evidence>
<keyword evidence="3" id="KW-1185">Reference proteome</keyword>
<keyword evidence="1" id="KW-1133">Transmembrane helix</keyword>
<gene>
    <name evidence="2" type="ORF">B0I10_108155</name>
</gene>
<dbReference type="Proteomes" id="UP000249518">
    <property type="component" value="Unassembled WGS sequence"/>
</dbReference>
<proteinExistence type="predicted"/>
<evidence type="ECO:0000256" key="1">
    <source>
        <dbReference type="SAM" id="Phobius"/>
    </source>
</evidence>
<evidence type="ECO:0008006" key="4">
    <source>
        <dbReference type="Google" id="ProtNLM"/>
    </source>
</evidence>
<feature type="transmembrane region" description="Helical" evidence="1">
    <location>
        <begin position="12"/>
        <end position="30"/>
    </location>
</feature>
<name>A0A328WMV4_9FLAO</name>
<reference evidence="2 3" key="1">
    <citation type="submission" date="2018-06" db="EMBL/GenBank/DDBJ databases">
        <title>Genomic Encyclopedia of Type Strains, Phase III (KMG-III): the genomes of soil and plant-associated and newly described type strains.</title>
        <authorList>
            <person name="Whitman W."/>
        </authorList>
    </citation>
    <scope>NUCLEOTIDE SEQUENCE [LARGE SCALE GENOMIC DNA]</scope>
    <source>
        <strain evidence="2 3">CGMCC 1.12504</strain>
    </source>
</reference>
<evidence type="ECO:0000313" key="2">
    <source>
        <dbReference type="EMBL" id="RAR47652.1"/>
    </source>
</evidence>
<dbReference type="EMBL" id="QLSV01000008">
    <property type="protein sequence ID" value="RAR47652.1"/>
    <property type="molecule type" value="Genomic_DNA"/>
</dbReference>
<keyword evidence="1" id="KW-0812">Transmembrane</keyword>